<keyword evidence="4" id="KW-1185">Reference proteome</keyword>
<organism evidence="3 4">
    <name type="scientific">Georhizobium profundi</name>
    <dbReference type="NCBI Taxonomy" id="2341112"/>
    <lineage>
        <taxon>Bacteria</taxon>
        <taxon>Pseudomonadati</taxon>
        <taxon>Pseudomonadota</taxon>
        <taxon>Alphaproteobacteria</taxon>
        <taxon>Hyphomicrobiales</taxon>
        <taxon>Rhizobiaceae</taxon>
        <taxon>Georhizobium</taxon>
    </lineage>
</organism>
<evidence type="ECO:0000259" key="2">
    <source>
        <dbReference type="Pfam" id="PF25455"/>
    </source>
</evidence>
<name>A0A3Q8XPW3_9HYPH</name>
<dbReference type="InterPro" id="IPR027266">
    <property type="entry name" value="TrmE/GcvT-like"/>
</dbReference>
<evidence type="ECO:0000313" key="4">
    <source>
        <dbReference type="Proteomes" id="UP000268192"/>
    </source>
</evidence>
<dbReference type="InterPro" id="IPR057460">
    <property type="entry name" value="CAF17_C"/>
</dbReference>
<evidence type="ECO:0000313" key="3">
    <source>
        <dbReference type="EMBL" id="AZN72484.1"/>
    </source>
</evidence>
<dbReference type="Gene3D" id="3.30.1360.120">
    <property type="entry name" value="Probable tRNA modification gtpase trme, domain 1"/>
    <property type="match status" value="2"/>
</dbReference>
<dbReference type="InterPro" id="IPR017703">
    <property type="entry name" value="YgfZ/GCV_T_CS"/>
</dbReference>
<reference evidence="3 4" key="1">
    <citation type="submission" date="2018-09" db="EMBL/GenBank/DDBJ databases">
        <title>Marinorhizobium profundi gen. nov., sp. nov., isolated from a deep-sea sediment sample from the New Britain Trench and proposal of Marinorhizobiaceae fam. nov. in the order Rhizobiales of the class Alphaproteobacteria.</title>
        <authorList>
            <person name="Cao J."/>
        </authorList>
    </citation>
    <scope>NUCLEOTIDE SEQUENCE [LARGE SCALE GENOMIC DNA]</scope>
    <source>
        <strain evidence="3 4">WS11</strain>
    </source>
</reference>
<dbReference type="SUPFAM" id="SSF103025">
    <property type="entry name" value="Folate-binding domain"/>
    <property type="match status" value="1"/>
</dbReference>
<accession>A0A3Q8XPW3</accession>
<keyword evidence="1" id="KW-0809">Transit peptide</keyword>
<dbReference type="OrthoDB" id="9796287at2"/>
<dbReference type="PIRSF" id="PIRSF006487">
    <property type="entry name" value="GcvT"/>
    <property type="match status" value="1"/>
</dbReference>
<dbReference type="NCBIfam" id="TIGR03317">
    <property type="entry name" value="ygfZ_signature"/>
    <property type="match status" value="1"/>
</dbReference>
<sequence length="283" mass="30710">MPIVTLEDRAVLRFTGPDAQRLLQDVLTPDLDGLAAGDAVAGALLTPQGKIMFDFVIARDADTGFLIDIDAAYADDFARRMTLYRLRAKLEMARADDLHVAAIWQEERPAGALRDTRFRGTETVYRLYAPRHERATGPAEDYVKLRIANSVAELGADFPPSDAFPHDVLMDRNGGVSFKKGCFVGQEVVSRMQHRATARRRLVQVFGSQDLPAGDIDITVDDRSIGTLGSRSGSEGLAIVRIDKTGAAIAAGKAILAGDQPVDIRLADWTGLSFPTDLQASEA</sequence>
<dbReference type="Pfam" id="PF25455">
    <property type="entry name" value="Beta-barrel_CAF17_C"/>
    <property type="match status" value="1"/>
</dbReference>
<protein>
    <submittedName>
        <fullName evidence="3">Folate-binding protein</fullName>
    </submittedName>
</protein>
<dbReference type="PANTHER" id="PTHR22602:SF0">
    <property type="entry name" value="TRANSFERASE CAF17, MITOCHONDRIAL-RELATED"/>
    <property type="match status" value="1"/>
</dbReference>
<dbReference type="GO" id="GO:0016226">
    <property type="term" value="P:iron-sulfur cluster assembly"/>
    <property type="evidence" value="ECO:0007669"/>
    <property type="project" value="TreeGrafter"/>
</dbReference>
<evidence type="ECO:0000256" key="1">
    <source>
        <dbReference type="ARBA" id="ARBA00022946"/>
    </source>
</evidence>
<dbReference type="InterPro" id="IPR045179">
    <property type="entry name" value="YgfZ/GcvT"/>
</dbReference>
<dbReference type="Proteomes" id="UP000268192">
    <property type="component" value="Chromosome"/>
</dbReference>
<gene>
    <name evidence="3" type="ORF">D5400_15485</name>
</gene>
<feature type="domain" description="CAF17 C-terminal" evidence="2">
    <location>
        <begin position="199"/>
        <end position="270"/>
    </location>
</feature>
<proteinExistence type="predicted"/>
<dbReference type="PANTHER" id="PTHR22602">
    <property type="entry name" value="TRANSFERASE CAF17, MITOCHONDRIAL-RELATED"/>
    <property type="match status" value="1"/>
</dbReference>
<dbReference type="EMBL" id="CP032509">
    <property type="protein sequence ID" value="AZN72484.1"/>
    <property type="molecule type" value="Genomic_DNA"/>
</dbReference>
<dbReference type="RefSeq" id="WP_126010811.1">
    <property type="nucleotide sequence ID" value="NZ_CP032509.1"/>
</dbReference>
<dbReference type="AlphaFoldDB" id="A0A3Q8XPW3"/>
<dbReference type="KEGG" id="abaw:D5400_15485"/>